<proteinExistence type="predicted"/>
<dbReference type="OrthoDB" id="1863100at2"/>
<dbReference type="Proteomes" id="UP000095485">
    <property type="component" value="Unassembled WGS sequence"/>
</dbReference>
<feature type="region of interest" description="Disordered" evidence="1">
    <location>
        <begin position="25"/>
        <end position="137"/>
    </location>
</feature>
<name>A0A174M8A8_9FIRM</name>
<dbReference type="RefSeq" id="WP_055282136.1">
    <property type="nucleotide sequence ID" value="NZ_CZAY01000005.1"/>
</dbReference>
<dbReference type="GeneID" id="96228179"/>
<evidence type="ECO:0000313" key="3">
    <source>
        <dbReference type="EMBL" id="CUP31401.1"/>
    </source>
</evidence>
<gene>
    <name evidence="3" type="ORF">ERS852526_00881</name>
</gene>
<dbReference type="AlphaFoldDB" id="A0A174M8A8"/>
<feature type="compositionally biased region" description="Polar residues" evidence="1">
    <location>
        <begin position="84"/>
        <end position="99"/>
    </location>
</feature>
<dbReference type="EMBL" id="CZAY01000005">
    <property type="protein sequence ID" value="CUP31401.1"/>
    <property type="molecule type" value="Genomic_DNA"/>
</dbReference>
<feature type="signal peptide" evidence="2">
    <location>
        <begin position="1"/>
        <end position="23"/>
    </location>
</feature>
<evidence type="ECO:0000256" key="2">
    <source>
        <dbReference type="SAM" id="SignalP"/>
    </source>
</evidence>
<feature type="compositionally biased region" description="Basic and acidic residues" evidence="1">
    <location>
        <begin position="64"/>
        <end position="73"/>
    </location>
</feature>
<sequence>MKTKTIVFLLALLLTVLAGCNNAPPNEDTPQPFSFSESVQSTSESETPAGKESKEVETTPEAVQEVKPEKQEETTETDTVSSEQPQTVSESGQAAQSAEQPDKADKTEHSVSTSQPDIPKESETLEPPETEETPSKTETDFDIDYWISFVKGYAQSVGLLLDSEAIYCWDNPIRAGAHCKYLERDIHSRLDRYKADEEITAVWIWAEEVSDGIYDIYICYA</sequence>
<feature type="compositionally biased region" description="Low complexity" evidence="1">
    <location>
        <begin position="33"/>
        <end position="47"/>
    </location>
</feature>
<evidence type="ECO:0000313" key="4">
    <source>
        <dbReference type="Proteomes" id="UP000095485"/>
    </source>
</evidence>
<feature type="chain" id="PRO_5008027655" evidence="2">
    <location>
        <begin position="24"/>
        <end position="221"/>
    </location>
</feature>
<reference evidence="3 4" key="1">
    <citation type="submission" date="2015-09" db="EMBL/GenBank/DDBJ databases">
        <authorList>
            <consortium name="Pathogen Informatics"/>
        </authorList>
    </citation>
    <scope>NUCLEOTIDE SEQUENCE [LARGE SCALE GENOMIC DNA]</scope>
    <source>
        <strain evidence="3 4">2789STDY5834914</strain>
    </source>
</reference>
<protein>
    <submittedName>
        <fullName evidence="3">Uncharacterized protein</fullName>
    </submittedName>
</protein>
<accession>A0A174M8A8</accession>
<evidence type="ECO:0000256" key="1">
    <source>
        <dbReference type="SAM" id="MobiDB-lite"/>
    </source>
</evidence>
<organism evidence="3 4">
    <name type="scientific">Dorea longicatena</name>
    <dbReference type="NCBI Taxonomy" id="88431"/>
    <lineage>
        <taxon>Bacteria</taxon>
        <taxon>Bacillati</taxon>
        <taxon>Bacillota</taxon>
        <taxon>Clostridia</taxon>
        <taxon>Lachnospirales</taxon>
        <taxon>Lachnospiraceae</taxon>
        <taxon>Dorea</taxon>
    </lineage>
</organism>
<dbReference type="PROSITE" id="PS51257">
    <property type="entry name" value="PROKAR_LIPOPROTEIN"/>
    <property type="match status" value="1"/>
</dbReference>
<feature type="compositionally biased region" description="Basic and acidic residues" evidence="1">
    <location>
        <begin position="100"/>
        <end position="109"/>
    </location>
</feature>
<keyword evidence="2" id="KW-0732">Signal</keyword>